<proteinExistence type="predicted"/>
<reference evidence="1" key="1">
    <citation type="journal article" date="2022" name="Int. J. Mol. Sci.">
        <title>Draft Genome of Tanacetum Coccineum: Genomic Comparison of Closely Related Tanacetum-Family Plants.</title>
        <authorList>
            <person name="Yamashiro T."/>
            <person name="Shiraishi A."/>
            <person name="Nakayama K."/>
            <person name="Satake H."/>
        </authorList>
    </citation>
    <scope>NUCLEOTIDE SEQUENCE</scope>
</reference>
<evidence type="ECO:0000313" key="1">
    <source>
        <dbReference type="EMBL" id="GJT70367.1"/>
    </source>
</evidence>
<gene>
    <name evidence="1" type="ORF">Tco_1029653</name>
</gene>
<name>A0ABQ5G407_9ASTR</name>
<sequence length="169" mass="19796">MSMTSVTVEKWYGYGYLKEIVVRRVDLKLYKLIEGDFPRLHLNDIKDMLLLVAQNKLNNLDSDVIVYLAVGLHMYTQRIVIQSRVEDLRLGVESFQKKLNISKPRTRDVDLSRRAPYSTISDLQGVTYEDKLIRKRLMCTKELYKFSNDTLTLVRNTLDHMLKNLRLGV</sequence>
<organism evidence="1 2">
    <name type="scientific">Tanacetum coccineum</name>
    <dbReference type="NCBI Taxonomy" id="301880"/>
    <lineage>
        <taxon>Eukaryota</taxon>
        <taxon>Viridiplantae</taxon>
        <taxon>Streptophyta</taxon>
        <taxon>Embryophyta</taxon>
        <taxon>Tracheophyta</taxon>
        <taxon>Spermatophyta</taxon>
        <taxon>Magnoliopsida</taxon>
        <taxon>eudicotyledons</taxon>
        <taxon>Gunneridae</taxon>
        <taxon>Pentapetalae</taxon>
        <taxon>asterids</taxon>
        <taxon>campanulids</taxon>
        <taxon>Asterales</taxon>
        <taxon>Asteraceae</taxon>
        <taxon>Asteroideae</taxon>
        <taxon>Anthemideae</taxon>
        <taxon>Anthemidinae</taxon>
        <taxon>Tanacetum</taxon>
    </lineage>
</organism>
<comment type="caution">
    <text evidence="1">The sequence shown here is derived from an EMBL/GenBank/DDBJ whole genome shotgun (WGS) entry which is preliminary data.</text>
</comment>
<keyword evidence="2" id="KW-1185">Reference proteome</keyword>
<protein>
    <submittedName>
        <fullName evidence="1">Uncharacterized protein</fullName>
    </submittedName>
</protein>
<reference evidence="1" key="2">
    <citation type="submission" date="2022-01" db="EMBL/GenBank/DDBJ databases">
        <authorList>
            <person name="Yamashiro T."/>
            <person name="Shiraishi A."/>
            <person name="Satake H."/>
            <person name="Nakayama K."/>
        </authorList>
    </citation>
    <scope>NUCLEOTIDE SEQUENCE</scope>
</reference>
<evidence type="ECO:0000313" key="2">
    <source>
        <dbReference type="Proteomes" id="UP001151760"/>
    </source>
</evidence>
<accession>A0ABQ5G407</accession>
<dbReference type="EMBL" id="BQNB010018070">
    <property type="protein sequence ID" value="GJT70367.1"/>
    <property type="molecule type" value="Genomic_DNA"/>
</dbReference>
<dbReference type="Proteomes" id="UP001151760">
    <property type="component" value="Unassembled WGS sequence"/>
</dbReference>